<evidence type="ECO:0000313" key="3">
    <source>
        <dbReference type="Proteomes" id="UP000288216"/>
    </source>
</evidence>
<sequence length="83" mass="9263">MPAIHWLKDGHRLQDAESTSLHLGEDELLSSIRLIKVQQTDMGWYWCLVSVEGIQFNSKKAFLTVEGKGVNIGKGESAMLGVY</sequence>
<organism evidence="2 3">
    <name type="scientific">Scyliorhinus torazame</name>
    <name type="common">Cloudy catshark</name>
    <name type="synonym">Catulus torazame</name>
    <dbReference type="NCBI Taxonomy" id="75743"/>
    <lineage>
        <taxon>Eukaryota</taxon>
        <taxon>Metazoa</taxon>
        <taxon>Chordata</taxon>
        <taxon>Craniata</taxon>
        <taxon>Vertebrata</taxon>
        <taxon>Chondrichthyes</taxon>
        <taxon>Elasmobranchii</taxon>
        <taxon>Galeomorphii</taxon>
        <taxon>Galeoidea</taxon>
        <taxon>Carcharhiniformes</taxon>
        <taxon>Scyliorhinidae</taxon>
        <taxon>Scyliorhinus</taxon>
    </lineage>
</organism>
<dbReference type="AlphaFoldDB" id="A0A401PRL2"/>
<dbReference type="Gene3D" id="2.60.40.10">
    <property type="entry name" value="Immunoglobulins"/>
    <property type="match status" value="1"/>
</dbReference>
<dbReference type="InterPro" id="IPR013098">
    <property type="entry name" value="Ig_I-set"/>
</dbReference>
<accession>A0A401PRL2</accession>
<dbReference type="STRING" id="75743.A0A401PRL2"/>
<protein>
    <recommendedName>
        <fullName evidence="1">Ig-like domain-containing protein</fullName>
    </recommendedName>
</protein>
<dbReference type="EMBL" id="BFAA01017714">
    <property type="protein sequence ID" value="GCB75776.1"/>
    <property type="molecule type" value="Genomic_DNA"/>
</dbReference>
<dbReference type="InterPro" id="IPR036179">
    <property type="entry name" value="Ig-like_dom_sf"/>
</dbReference>
<proteinExistence type="predicted"/>
<dbReference type="PROSITE" id="PS50835">
    <property type="entry name" value="IG_LIKE"/>
    <property type="match status" value="1"/>
</dbReference>
<gene>
    <name evidence="2" type="ORF">scyTo_0020946</name>
</gene>
<dbReference type="Pfam" id="PF07679">
    <property type="entry name" value="I-set"/>
    <property type="match status" value="1"/>
</dbReference>
<comment type="caution">
    <text evidence="2">The sequence shown here is derived from an EMBL/GenBank/DDBJ whole genome shotgun (WGS) entry which is preliminary data.</text>
</comment>
<feature type="domain" description="Ig-like" evidence="1">
    <location>
        <begin position="1"/>
        <end position="64"/>
    </location>
</feature>
<evidence type="ECO:0000259" key="1">
    <source>
        <dbReference type="PROSITE" id="PS50835"/>
    </source>
</evidence>
<dbReference type="OrthoDB" id="4062651at2759"/>
<keyword evidence="3" id="KW-1185">Reference proteome</keyword>
<dbReference type="InterPro" id="IPR013783">
    <property type="entry name" value="Ig-like_fold"/>
</dbReference>
<reference evidence="2 3" key="1">
    <citation type="journal article" date="2018" name="Nat. Ecol. Evol.">
        <title>Shark genomes provide insights into elasmobranch evolution and the origin of vertebrates.</title>
        <authorList>
            <person name="Hara Y"/>
            <person name="Yamaguchi K"/>
            <person name="Onimaru K"/>
            <person name="Kadota M"/>
            <person name="Koyanagi M"/>
            <person name="Keeley SD"/>
            <person name="Tatsumi K"/>
            <person name="Tanaka K"/>
            <person name="Motone F"/>
            <person name="Kageyama Y"/>
            <person name="Nozu R"/>
            <person name="Adachi N"/>
            <person name="Nishimura O"/>
            <person name="Nakagawa R"/>
            <person name="Tanegashima C"/>
            <person name="Kiyatake I"/>
            <person name="Matsumoto R"/>
            <person name="Murakumo K"/>
            <person name="Nishida K"/>
            <person name="Terakita A"/>
            <person name="Kuratani S"/>
            <person name="Sato K"/>
            <person name="Hyodo S Kuraku.S."/>
        </authorList>
    </citation>
    <scope>NUCLEOTIDE SEQUENCE [LARGE SCALE GENOMIC DNA]</scope>
</reference>
<dbReference type="InterPro" id="IPR007110">
    <property type="entry name" value="Ig-like_dom"/>
</dbReference>
<dbReference type="Proteomes" id="UP000288216">
    <property type="component" value="Unassembled WGS sequence"/>
</dbReference>
<evidence type="ECO:0000313" key="2">
    <source>
        <dbReference type="EMBL" id="GCB75776.1"/>
    </source>
</evidence>
<dbReference type="SUPFAM" id="SSF48726">
    <property type="entry name" value="Immunoglobulin"/>
    <property type="match status" value="1"/>
</dbReference>
<name>A0A401PRL2_SCYTO</name>